<name>A0A841GCR8_9GAMM</name>
<dbReference type="InterPro" id="IPR003399">
    <property type="entry name" value="Mce/MlaD"/>
</dbReference>
<keyword evidence="1" id="KW-0812">Transmembrane</keyword>
<feature type="domain" description="Mce/MlaD" evidence="2">
    <location>
        <begin position="40"/>
        <end position="113"/>
    </location>
</feature>
<evidence type="ECO:0000256" key="1">
    <source>
        <dbReference type="SAM" id="Phobius"/>
    </source>
</evidence>
<evidence type="ECO:0000313" key="3">
    <source>
        <dbReference type="EMBL" id="MBB6055749.1"/>
    </source>
</evidence>
<feature type="transmembrane region" description="Helical" evidence="1">
    <location>
        <begin position="6"/>
        <end position="28"/>
    </location>
</feature>
<accession>A0A841GCR8</accession>
<sequence length="312" mass="33876">METRAHHVIIGLFVISAFAGIVLFSLWLGKSSAEREFVYYDIVFNEEVSGLTPGSPVEYSGIKVGDVDTLQLAPDDPRKVIARVRLSASTPVKKDTHARLALANISGSALIRLFGGSPGSPSLQASEEFIPVIIADPSPISRFLANGESLMADLNSLVTNANRLLSEDNIKNLSKMLNNAEQVTGIVATQKTELSDTLHQLNLLSKQANTAMQDISALAANANGLLTSHGRQALDNAARSMTTLEQTTRRIDQLLAKNKVPLENGLQSLNDLGPALQELRIALATLNRLSRRIEEDPSGFLLDREKNKEFQP</sequence>
<dbReference type="Pfam" id="PF02470">
    <property type="entry name" value="MlaD"/>
    <property type="match status" value="1"/>
</dbReference>
<dbReference type="AlphaFoldDB" id="A0A841GCR8"/>
<keyword evidence="1" id="KW-0472">Membrane</keyword>
<comment type="caution">
    <text evidence="3">The sequence shown here is derived from an EMBL/GenBank/DDBJ whole genome shotgun (WGS) entry which is preliminary data.</text>
</comment>
<dbReference type="PANTHER" id="PTHR36698">
    <property type="entry name" value="BLL5892 PROTEIN"/>
    <property type="match status" value="1"/>
</dbReference>
<proteinExistence type="predicted"/>
<reference evidence="3 4" key="1">
    <citation type="submission" date="2020-08" db="EMBL/GenBank/DDBJ databases">
        <title>Genomic Encyclopedia of Type Strains, Phase IV (KMG-IV): sequencing the most valuable type-strain genomes for metagenomic binning, comparative biology and taxonomic classification.</title>
        <authorList>
            <person name="Goeker M."/>
        </authorList>
    </citation>
    <scope>NUCLEOTIDE SEQUENCE [LARGE SCALE GENOMIC DNA]</scope>
    <source>
        <strain evidence="3 4">DSM 22975</strain>
    </source>
</reference>
<keyword evidence="1" id="KW-1133">Transmembrane helix</keyword>
<dbReference type="RefSeq" id="WP_188026499.1">
    <property type="nucleotide sequence ID" value="NZ_JACHGR010000005.1"/>
</dbReference>
<gene>
    <name evidence="3" type="ORF">HNR75_001667</name>
</gene>
<evidence type="ECO:0000259" key="2">
    <source>
        <dbReference type="Pfam" id="PF02470"/>
    </source>
</evidence>
<organism evidence="3 4">
    <name type="scientific">Tolumonas osonensis</name>
    <dbReference type="NCBI Taxonomy" id="675874"/>
    <lineage>
        <taxon>Bacteria</taxon>
        <taxon>Pseudomonadati</taxon>
        <taxon>Pseudomonadota</taxon>
        <taxon>Gammaproteobacteria</taxon>
        <taxon>Aeromonadales</taxon>
        <taxon>Aeromonadaceae</taxon>
        <taxon>Tolumonas</taxon>
    </lineage>
</organism>
<evidence type="ECO:0000313" key="4">
    <source>
        <dbReference type="Proteomes" id="UP000585721"/>
    </source>
</evidence>
<dbReference type="Proteomes" id="UP000585721">
    <property type="component" value="Unassembled WGS sequence"/>
</dbReference>
<keyword evidence="4" id="KW-1185">Reference proteome</keyword>
<dbReference type="EMBL" id="JACHGR010000005">
    <property type="protein sequence ID" value="MBB6055749.1"/>
    <property type="molecule type" value="Genomic_DNA"/>
</dbReference>
<dbReference type="PANTHER" id="PTHR36698:SF2">
    <property type="entry name" value="MCE_MLAD DOMAIN-CONTAINING PROTEIN"/>
    <property type="match status" value="1"/>
</dbReference>
<protein>
    <submittedName>
        <fullName evidence="3">Phospholipid/cholesterol/gamma-HCH transport system substrate-binding protein</fullName>
    </submittedName>
</protein>